<dbReference type="EMBL" id="BAAANC010000001">
    <property type="protein sequence ID" value="GAA1522340.1"/>
    <property type="molecule type" value="Genomic_DNA"/>
</dbReference>
<evidence type="ECO:0000313" key="2">
    <source>
        <dbReference type="EMBL" id="GAA1522340.1"/>
    </source>
</evidence>
<feature type="region of interest" description="Disordered" evidence="1">
    <location>
        <begin position="32"/>
        <end position="66"/>
    </location>
</feature>
<reference evidence="2 3" key="1">
    <citation type="journal article" date="2019" name="Int. J. Syst. Evol. Microbiol.">
        <title>The Global Catalogue of Microorganisms (GCM) 10K type strain sequencing project: providing services to taxonomists for standard genome sequencing and annotation.</title>
        <authorList>
            <consortium name="The Broad Institute Genomics Platform"/>
            <consortium name="The Broad Institute Genome Sequencing Center for Infectious Disease"/>
            <person name="Wu L."/>
            <person name="Ma J."/>
        </authorList>
    </citation>
    <scope>NUCLEOTIDE SEQUENCE [LARGE SCALE GENOMIC DNA]</scope>
    <source>
        <strain evidence="2 3">JCM 14303</strain>
    </source>
</reference>
<feature type="compositionally biased region" description="Low complexity" evidence="1">
    <location>
        <begin position="56"/>
        <end position="66"/>
    </location>
</feature>
<protein>
    <submittedName>
        <fullName evidence="2">Uncharacterized protein</fullName>
    </submittedName>
</protein>
<name>A0ABN2ANB8_9ACTN</name>
<evidence type="ECO:0000256" key="1">
    <source>
        <dbReference type="SAM" id="MobiDB-lite"/>
    </source>
</evidence>
<gene>
    <name evidence="2" type="ORF">GCM10009741_24600</name>
</gene>
<evidence type="ECO:0000313" key="3">
    <source>
        <dbReference type="Proteomes" id="UP001500363"/>
    </source>
</evidence>
<proteinExistence type="predicted"/>
<accession>A0ABN2ANB8</accession>
<organism evidence="2 3">
    <name type="scientific">Kribbella lupini</name>
    <dbReference type="NCBI Taxonomy" id="291602"/>
    <lineage>
        <taxon>Bacteria</taxon>
        <taxon>Bacillati</taxon>
        <taxon>Actinomycetota</taxon>
        <taxon>Actinomycetes</taxon>
        <taxon>Propionibacteriales</taxon>
        <taxon>Kribbellaceae</taxon>
        <taxon>Kribbella</taxon>
    </lineage>
</organism>
<sequence length="66" mass="6972">MNTSLCETAPCPTRRGVQELSIALVVRPHPDVRESGFAQRRGTAQWSSSPAPRPGAPAVAPGTHPL</sequence>
<keyword evidence="3" id="KW-1185">Reference proteome</keyword>
<dbReference type="Proteomes" id="UP001500363">
    <property type="component" value="Unassembled WGS sequence"/>
</dbReference>
<comment type="caution">
    <text evidence="2">The sequence shown here is derived from an EMBL/GenBank/DDBJ whole genome shotgun (WGS) entry which is preliminary data.</text>
</comment>